<dbReference type="RefSeq" id="WP_218445706.1">
    <property type="nucleotide sequence ID" value="NZ_JAGSPA010000003.1"/>
</dbReference>
<reference evidence="2 3" key="1">
    <citation type="submission" date="2021-04" db="EMBL/GenBank/DDBJ databases">
        <authorList>
            <person name="Pira H."/>
            <person name="Risdian C."/>
            <person name="Wink J."/>
        </authorList>
    </citation>
    <scope>NUCLEOTIDE SEQUENCE [LARGE SCALE GENOMIC DNA]</scope>
    <source>
        <strain evidence="2 3">WHA3</strain>
    </source>
</reference>
<proteinExistence type="predicted"/>
<keyword evidence="3" id="KW-1185">Reference proteome</keyword>
<feature type="chain" id="PRO_5045089639" description="Lipoprotein" evidence="1">
    <location>
        <begin position="20"/>
        <end position="227"/>
    </location>
</feature>
<evidence type="ECO:0000313" key="2">
    <source>
        <dbReference type="EMBL" id="MBV7256880.1"/>
    </source>
</evidence>
<accession>A0ABS6SEQ6</accession>
<evidence type="ECO:0008006" key="4">
    <source>
        <dbReference type="Google" id="ProtNLM"/>
    </source>
</evidence>
<organism evidence="2 3">
    <name type="scientific">Pacificimonas pallii</name>
    <dbReference type="NCBI Taxonomy" id="2827236"/>
    <lineage>
        <taxon>Bacteria</taxon>
        <taxon>Pseudomonadati</taxon>
        <taxon>Pseudomonadota</taxon>
        <taxon>Alphaproteobacteria</taxon>
        <taxon>Sphingomonadales</taxon>
        <taxon>Sphingosinicellaceae</taxon>
        <taxon>Pacificimonas</taxon>
    </lineage>
</organism>
<protein>
    <recommendedName>
        <fullName evidence="4">Lipoprotein</fullName>
    </recommendedName>
</protein>
<evidence type="ECO:0000256" key="1">
    <source>
        <dbReference type="SAM" id="SignalP"/>
    </source>
</evidence>
<evidence type="ECO:0000313" key="3">
    <source>
        <dbReference type="Proteomes" id="UP000722336"/>
    </source>
</evidence>
<gene>
    <name evidence="2" type="ORF">KCG44_08790</name>
</gene>
<dbReference type="PROSITE" id="PS51257">
    <property type="entry name" value="PROKAR_LIPOPROTEIN"/>
    <property type="match status" value="1"/>
</dbReference>
<sequence length="227" mass="23348">MKKCLAFAAMSALSLQACAPAAPPGTAGAAADTAIALEDSPAGRIALAMRLAELARQDEDPYALLVAARVLQDSGVRPGSLEGSDIVPTVGAAGDPLVTAWANEAKAYAAAGSPVIGMAETLLAVRPKGVMASTMGAGPLRFTRRLDAGETLNWRITPSQRQAVTVAAIGDGDAALDLNVRDGELSICKEARRTYHPMCRWTATAARYDVSLANSGSVASEVVVISN</sequence>
<dbReference type="EMBL" id="JAGSPA010000003">
    <property type="protein sequence ID" value="MBV7256880.1"/>
    <property type="molecule type" value="Genomic_DNA"/>
</dbReference>
<feature type="signal peptide" evidence="1">
    <location>
        <begin position="1"/>
        <end position="19"/>
    </location>
</feature>
<comment type="caution">
    <text evidence="2">The sequence shown here is derived from an EMBL/GenBank/DDBJ whole genome shotgun (WGS) entry which is preliminary data.</text>
</comment>
<keyword evidence="1" id="KW-0732">Signal</keyword>
<name>A0ABS6SEQ6_9SPHN</name>
<dbReference type="Proteomes" id="UP000722336">
    <property type="component" value="Unassembled WGS sequence"/>
</dbReference>